<keyword evidence="2" id="KW-1185">Reference proteome</keyword>
<feature type="non-terminal residue" evidence="1">
    <location>
        <position position="63"/>
    </location>
</feature>
<gene>
    <name evidence="1" type="ORF">XENOCAPTIV_028341</name>
</gene>
<evidence type="ECO:0000313" key="2">
    <source>
        <dbReference type="Proteomes" id="UP001434883"/>
    </source>
</evidence>
<organism evidence="1 2">
    <name type="scientific">Xenoophorus captivus</name>
    <dbReference type="NCBI Taxonomy" id="1517983"/>
    <lineage>
        <taxon>Eukaryota</taxon>
        <taxon>Metazoa</taxon>
        <taxon>Chordata</taxon>
        <taxon>Craniata</taxon>
        <taxon>Vertebrata</taxon>
        <taxon>Euteleostomi</taxon>
        <taxon>Actinopterygii</taxon>
        <taxon>Neopterygii</taxon>
        <taxon>Teleostei</taxon>
        <taxon>Neoteleostei</taxon>
        <taxon>Acanthomorphata</taxon>
        <taxon>Ovalentaria</taxon>
        <taxon>Atherinomorphae</taxon>
        <taxon>Cyprinodontiformes</taxon>
        <taxon>Goodeidae</taxon>
        <taxon>Xenoophorus</taxon>
    </lineage>
</organism>
<name>A0ABV0QX04_9TELE</name>
<protein>
    <submittedName>
        <fullName evidence="1">Uncharacterized protein</fullName>
    </submittedName>
</protein>
<reference evidence="1 2" key="1">
    <citation type="submission" date="2021-06" db="EMBL/GenBank/DDBJ databases">
        <authorList>
            <person name="Palmer J.M."/>
        </authorList>
    </citation>
    <scope>NUCLEOTIDE SEQUENCE [LARGE SCALE GENOMIC DNA]</scope>
    <source>
        <strain evidence="1 2">XC_2019</strain>
        <tissue evidence="1">Muscle</tissue>
    </source>
</reference>
<proteinExistence type="predicted"/>
<dbReference type="Proteomes" id="UP001434883">
    <property type="component" value="Unassembled WGS sequence"/>
</dbReference>
<evidence type="ECO:0000313" key="1">
    <source>
        <dbReference type="EMBL" id="MEQ2200374.1"/>
    </source>
</evidence>
<comment type="caution">
    <text evidence="1">The sequence shown here is derived from an EMBL/GenBank/DDBJ whole genome shotgun (WGS) entry which is preliminary data.</text>
</comment>
<accession>A0ABV0QX04</accession>
<sequence length="63" mass="7335">MQRGRSSEACSCFSGVCHLHQRRLSSELMKFMIAALLPLFYMRCESNFFVIFGSHEKEKKQSD</sequence>
<dbReference type="EMBL" id="JAHRIN010025978">
    <property type="protein sequence ID" value="MEQ2200374.1"/>
    <property type="molecule type" value="Genomic_DNA"/>
</dbReference>